<dbReference type="GO" id="GO:0006383">
    <property type="term" value="P:transcription by RNA polymerase III"/>
    <property type="evidence" value="ECO:0007669"/>
    <property type="project" value="InterPro"/>
</dbReference>
<keyword evidence="3" id="KW-0240">DNA-directed RNA polymerase</keyword>
<dbReference type="EMBL" id="AWUE01014982">
    <property type="protein sequence ID" value="OMP00093.1"/>
    <property type="molecule type" value="Genomic_DNA"/>
</dbReference>
<accession>A0A1R3JZ25</accession>
<evidence type="ECO:0000256" key="2">
    <source>
        <dbReference type="ARBA" id="ARBA00011038"/>
    </source>
</evidence>
<sequence>MSRFQGANALKRKRPGSASDALTDHDQAVLDVIRSKQDMGIYQRDIKREIHIKNGINLPDPAITKCLKSLVTKNLIKEVKNIQSRGKKHFISVDFEPSNEITGGAFYNEGSLDTEMIAQLRRLCWNHINGLQIATLEAVTEYINRTKVPKVQLSKQETAELIGALILDNEVMEVKSSGTGEFASIPVGKVCYKCISKRAHGAEPKVGAFASIPCGVCPRISYCTPDGIISPKTCVYYNKWLDF</sequence>
<proteinExistence type="inferred from homology"/>
<evidence type="ECO:0000256" key="1">
    <source>
        <dbReference type="ARBA" id="ARBA00004123"/>
    </source>
</evidence>
<dbReference type="InterPro" id="IPR036388">
    <property type="entry name" value="WH-like_DNA-bd_sf"/>
</dbReference>
<dbReference type="GO" id="GO:0005666">
    <property type="term" value="C:RNA polymerase III complex"/>
    <property type="evidence" value="ECO:0007669"/>
    <property type="project" value="InterPro"/>
</dbReference>
<name>A0A1R3JZ25_9ROSI</name>
<dbReference type="Proteomes" id="UP000187203">
    <property type="component" value="Unassembled WGS sequence"/>
</dbReference>
<evidence type="ECO:0000256" key="4">
    <source>
        <dbReference type="ARBA" id="ARBA00023163"/>
    </source>
</evidence>
<dbReference type="InterPro" id="IPR007832">
    <property type="entry name" value="RNA_pol_Rpc34"/>
</dbReference>
<evidence type="ECO:0000256" key="3">
    <source>
        <dbReference type="ARBA" id="ARBA00022478"/>
    </source>
</evidence>
<evidence type="ECO:0000313" key="7">
    <source>
        <dbReference type="EMBL" id="OMP00093.1"/>
    </source>
</evidence>
<organism evidence="7 8">
    <name type="scientific">Corchorus olitorius</name>
    <dbReference type="NCBI Taxonomy" id="93759"/>
    <lineage>
        <taxon>Eukaryota</taxon>
        <taxon>Viridiplantae</taxon>
        <taxon>Streptophyta</taxon>
        <taxon>Embryophyta</taxon>
        <taxon>Tracheophyta</taxon>
        <taxon>Spermatophyta</taxon>
        <taxon>Magnoliopsida</taxon>
        <taxon>eudicotyledons</taxon>
        <taxon>Gunneridae</taxon>
        <taxon>Pentapetalae</taxon>
        <taxon>rosids</taxon>
        <taxon>malvids</taxon>
        <taxon>Malvales</taxon>
        <taxon>Malvaceae</taxon>
        <taxon>Grewioideae</taxon>
        <taxon>Apeibeae</taxon>
        <taxon>Corchorus</taxon>
    </lineage>
</organism>
<comment type="caution">
    <text evidence="7">The sequence shown here is derived from an EMBL/GenBank/DDBJ whole genome shotgun (WGS) entry which is preliminary data.</text>
</comment>
<reference evidence="8" key="1">
    <citation type="submission" date="2013-09" db="EMBL/GenBank/DDBJ databases">
        <title>Corchorus olitorius genome sequencing.</title>
        <authorList>
            <person name="Alam M."/>
            <person name="Haque M.S."/>
            <person name="Islam M.S."/>
            <person name="Emdad E.M."/>
            <person name="Islam M.M."/>
            <person name="Ahmed B."/>
            <person name="Halim A."/>
            <person name="Hossen Q.M.M."/>
            <person name="Hossain M.Z."/>
            <person name="Ahmed R."/>
            <person name="Khan M.M."/>
            <person name="Islam R."/>
            <person name="Rashid M.M."/>
            <person name="Khan S.A."/>
            <person name="Rahman M.S."/>
            <person name="Alam M."/>
            <person name="Yahiya A.S."/>
            <person name="Khan M.S."/>
            <person name="Azam M.S."/>
            <person name="Haque T."/>
            <person name="Lashkar M.Z.H."/>
            <person name="Akhand A.I."/>
            <person name="Morshed G."/>
            <person name="Roy S."/>
            <person name="Uddin K.S."/>
            <person name="Rabeya T."/>
            <person name="Hossain A.S."/>
            <person name="Chowdhury A."/>
            <person name="Snigdha A.R."/>
            <person name="Mortoza M.S."/>
            <person name="Matin S.A."/>
            <person name="Hoque S.M.E."/>
            <person name="Islam M.K."/>
            <person name="Roy D.K."/>
            <person name="Haider R."/>
            <person name="Moosa M.M."/>
            <person name="Elias S.M."/>
            <person name="Hasan A.M."/>
            <person name="Jahan S."/>
            <person name="Shafiuddin M."/>
            <person name="Mahmood N."/>
            <person name="Shommy N.S."/>
        </authorList>
    </citation>
    <scope>NUCLEOTIDE SEQUENCE [LARGE SCALE GENOMIC DNA]</scope>
    <source>
        <strain evidence="8">cv. O-4</strain>
    </source>
</reference>
<protein>
    <submittedName>
        <fullName evidence="7">RNA polymerase Rpc34</fullName>
    </submittedName>
</protein>
<dbReference type="Pfam" id="PF05158">
    <property type="entry name" value="RNA_pol_Rpc34"/>
    <property type="match status" value="2"/>
</dbReference>
<dbReference type="STRING" id="93759.A0A1R3JZ25"/>
<keyword evidence="5" id="KW-0539">Nucleus</keyword>
<dbReference type="AlphaFoldDB" id="A0A1R3JZ25"/>
<comment type="subcellular location">
    <subcellularLocation>
        <location evidence="1">Nucleus</location>
    </subcellularLocation>
</comment>
<dbReference type="OrthoDB" id="613763at2759"/>
<dbReference type="PANTHER" id="PTHR12780">
    <property type="entry name" value="RNA POLYMERASE III DNA DIRECTED , 39KD SUBUNIT-RELATED"/>
    <property type="match status" value="1"/>
</dbReference>
<comment type="similarity">
    <text evidence="2">Belongs to the eukaryotic RPC34/RPC39 RNA polymerase subunit family.</text>
</comment>
<evidence type="ECO:0000313" key="8">
    <source>
        <dbReference type="Proteomes" id="UP000187203"/>
    </source>
</evidence>
<dbReference type="SUPFAM" id="SSF46785">
    <property type="entry name" value="Winged helix' DNA-binding domain"/>
    <property type="match status" value="1"/>
</dbReference>
<feature type="region of interest" description="Disordered" evidence="6">
    <location>
        <begin position="1"/>
        <end position="21"/>
    </location>
</feature>
<evidence type="ECO:0000256" key="6">
    <source>
        <dbReference type="SAM" id="MobiDB-lite"/>
    </source>
</evidence>
<evidence type="ECO:0000256" key="5">
    <source>
        <dbReference type="ARBA" id="ARBA00023242"/>
    </source>
</evidence>
<keyword evidence="4" id="KW-0804">Transcription</keyword>
<dbReference type="InterPro" id="IPR016049">
    <property type="entry name" value="RNA_pol_Rpc34-like"/>
</dbReference>
<dbReference type="Gene3D" id="1.10.10.10">
    <property type="entry name" value="Winged helix-like DNA-binding domain superfamily/Winged helix DNA-binding domain"/>
    <property type="match status" value="1"/>
</dbReference>
<dbReference type="InterPro" id="IPR036390">
    <property type="entry name" value="WH_DNA-bd_sf"/>
</dbReference>
<keyword evidence="8" id="KW-1185">Reference proteome</keyword>
<gene>
    <name evidence="7" type="ORF">COLO4_12944</name>
</gene>